<evidence type="ECO:0000256" key="11">
    <source>
        <dbReference type="SAM" id="Phobius"/>
    </source>
</evidence>
<comment type="subcellular location">
    <subcellularLocation>
        <location evidence="1">Cell membrane</location>
        <topology evidence="1">Single-pass membrane protein</topology>
    </subcellularLocation>
</comment>
<gene>
    <name evidence="13" type="ORF">CEY00_Acc15167</name>
</gene>
<evidence type="ECO:0000256" key="6">
    <source>
        <dbReference type="ARBA" id="ARBA00022989"/>
    </source>
</evidence>
<comment type="caution">
    <text evidence="13">The sequence shown here is derived from an EMBL/GenBank/DDBJ whole genome shotgun (WGS) entry which is preliminary data.</text>
</comment>
<dbReference type="InterPro" id="IPR002068">
    <property type="entry name" value="A-crystallin/Hsp20_dom"/>
</dbReference>
<dbReference type="Gene3D" id="2.60.40.790">
    <property type="match status" value="1"/>
</dbReference>
<accession>A0A2R6QU08</accession>
<proteinExistence type="inferred from homology"/>
<feature type="compositionally biased region" description="Basic and acidic residues" evidence="10">
    <location>
        <begin position="187"/>
        <end position="201"/>
    </location>
</feature>
<protein>
    <submittedName>
        <fullName evidence="13">Protein RESTRICTED TEV MOVEMENT like</fullName>
    </submittedName>
</protein>
<dbReference type="Proteomes" id="UP000241394">
    <property type="component" value="Chromosome LG13"/>
</dbReference>
<dbReference type="InterPro" id="IPR008978">
    <property type="entry name" value="HSP20-like_chaperone"/>
</dbReference>
<reference evidence="13 14" key="1">
    <citation type="submission" date="2017-07" db="EMBL/GenBank/DDBJ databases">
        <title>An improved, manually edited Actinidia chinensis var. chinensis (kiwifruit) genome highlights the challenges associated with draft genomes and gene prediction in plants.</title>
        <authorList>
            <person name="Pilkington S."/>
            <person name="Crowhurst R."/>
            <person name="Hilario E."/>
            <person name="Nardozza S."/>
            <person name="Fraser L."/>
            <person name="Peng Y."/>
            <person name="Gunaseelan K."/>
            <person name="Simpson R."/>
            <person name="Tahir J."/>
            <person name="Deroles S."/>
            <person name="Templeton K."/>
            <person name="Luo Z."/>
            <person name="Davy M."/>
            <person name="Cheng C."/>
            <person name="Mcneilage M."/>
            <person name="Scaglione D."/>
            <person name="Liu Y."/>
            <person name="Zhang Q."/>
            <person name="Datson P."/>
            <person name="De Silva N."/>
            <person name="Gardiner S."/>
            <person name="Bassett H."/>
            <person name="Chagne D."/>
            <person name="Mccallum J."/>
            <person name="Dzierzon H."/>
            <person name="Deng C."/>
            <person name="Wang Y.-Y."/>
            <person name="Barron N."/>
            <person name="Manako K."/>
            <person name="Bowen J."/>
            <person name="Foster T."/>
            <person name="Erridge Z."/>
            <person name="Tiffin H."/>
            <person name="Waite C."/>
            <person name="Davies K."/>
            <person name="Grierson E."/>
            <person name="Laing W."/>
            <person name="Kirk R."/>
            <person name="Chen X."/>
            <person name="Wood M."/>
            <person name="Montefiori M."/>
            <person name="Brummell D."/>
            <person name="Schwinn K."/>
            <person name="Catanach A."/>
            <person name="Fullerton C."/>
            <person name="Li D."/>
            <person name="Meiyalaghan S."/>
            <person name="Nieuwenhuizen N."/>
            <person name="Read N."/>
            <person name="Prakash R."/>
            <person name="Hunter D."/>
            <person name="Zhang H."/>
            <person name="Mckenzie M."/>
            <person name="Knabel M."/>
            <person name="Harris A."/>
            <person name="Allan A."/>
            <person name="Chen A."/>
            <person name="Janssen B."/>
            <person name="Plunkett B."/>
            <person name="Dwamena C."/>
            <person name="Voogd C."/>
            <person name="Leif D."/>
            <person name="Lafferty D."/>
            <person name="Souleyre E."/>
            <person name="Varkonyi-Gasic E."/>
            <person name="Gambi F."/>
            <person name="Hanley J."/>
            <person name="Yao J.-L."/>
            <person name="Cheung J."/>
            <person name="David K."/>
            <person name="Warren B."/>
            <person name="Marsh K."/>
            <person name="Snowden K."/>
            <person name="Lin-Wang K."/>
            <person name="Brian L."/>
            <person name="Martinez-Sanchez M."/>
            <person name="Wang M."/>
            <person name="Ileperuma N."/>
            <person name="Macnee N."/>
            <person name="Campin R."/>
            <person name="Mcatee P."/>
            <person name="Drummond R."/>
            <person name="Espley R."/>
            <person name="Ireland H."/>
            <person name="Wu R."/>
            <person name="Atkinson R."/>
            <person name="Karunairetnam S."/>
            <person name="Bulley S."/>
            <person name="Chunkath S."/>
            <person name="Hanley Z."/>
            <person name="Storey R."/>
            <person name="Thrimawithana A."/>
            <person name="Thomson S."/>
            <person name="David C."/>
            <person name="Testolin R."/>
        </authorList>
    </citation>
    <scope>NUCLEOTIDE SEQUENCE [LARGE SCALE GENOMIC DNA]</scope>
    <source>
        <strain evidence="14">cv. Red5</strain>
        <tissue evidence="13">Young leaf</tissue>
    </source>
</reference>
<dbReference type="CDD" id="cd06464">
    <property type="entry name" value="ACD_sHsps-like"/>
    <property type="match status" value="1"/>
</dbReference>
<evidence type="ECO:0000256" key="2">
    <source>
        <dbReference type="ARBA" id="ARBA00022475"/>
    </source>
</evidence>
<dbReference type="OMA" id="LTITMPW"/>
<evidence type="ECO:0000256" key="9">
    <source>
        <dbReference type="RuleBase" id="RU003616"/>
    </source>
</evidence>
<name>A0A2R6QU08_ACTCC</name>
<dbReference type="Gramene" id="PSS14600">
    <property type="protein sequence ID" value="PSS14600"/>
    <property type="gene ID" value="CEY00_Acc15167"/>
</dbReference>
<evidence type="ECO:0000256" key="3">
    <source>
        <dbReference type="ARBA" id="ARBA00022692"/>
    </source>
</evidence>
<dbReference type="GO" id="GO:0006952">
    <property type="term" value="P:defense response"/>
    <property type="evidence" value="ECO:0007669"/>
    <property type="project" value="UniProtKB-KW"/>
</dbReference>
<evidence type="ECO:0000256" key="5">
    <source>
        <dbReference type="ARBA" id="ARBA00022821"/>
    </source>
</evidence>
<feature type="transmembrane region" description="Helical" evidence="11">
    <location>
        <begin position="267"/>
        <end position="287"/>
    </location>
</feature>
<dbReference type="PANTHER" id="PTHR43670">
    <property type="entry name" value="HEAT SHOCK PROTEIN 26"/>
    <property type="match status" value="1"/>
</dbReference>
<keyword evidence="6 11" id="KW-1133">Transmembrane helix</keyword>
<dbReference type="GO" id="GO:0034605">
    <property type="term" value="P:cellular response to heat"/>
    <property type="evidence" value="ECO:0007669"/>
    <property type="project" value="TreeGrafter"/>
</dbReference>
<dbReference type="PANTHER" id="PTHR43670:SF121">
    <property type="entry name" value="PROTEIN RESTRICTED TEV MOVEMENT 2"/>
    <property type="match status" value="1"/>
</dbReference>
<keyword evidence="2" id="KW-1003">Cell membrane</keyword>
<keyword evidence="7 11" id="KW-0472">Membrane</keyword>
<reference evidence="14" key="2">
    <citation type="journal article" date="2018" name="BMC Genomics">
        <title>A manually annotated Actinidia chinensis var. chinensis (kiwifruit) genome highlights the challenges associated with draft genomes and gene prediction in plants.</title>
        <authorList>
            <person name="Pilkington S.M."/>
            <person name="Crowhurst R."/>
            <person name="Hilario E."/>
            <person name="Nardozza S."/>
            <person name="Fraser L."/>
            <person name="Peng Y."/>
            <person name="Gunaseelan K."/>
            <person name="Simpson R."/>
            <person name="Tahir J."/>
            <person name="Deroles S.C."/>
            <person name="Templeton K."/>
            <person name="Luo Z."/>
            <person name="Davy M."/>
            <person name="Cheng C."/>
            <person name="McNeilage M."/>
            <person name="Scaglione D."/>
            <person name="Liu Y."/>
            <person name="Zhang Q."/>
            <person name="Datson P."/>
            <person name="De Silva N."/>
            <person name="Gardiner S.E."/>
            <person name="Bassett H."/>
            <person name="Chagne D."/>
            <person name="McCallum J."/>
            <person name="Dzierzon H."/>
            <person name="Deng C."/>
            <person name="Wang Y.Y."/>
            <person name="Barron L."/>
            <person name="Manako K."/>
            <person name="Bowen J."/>
            <person name="Foster T.M."/>
            <person name="Erridge Z.A."/>
            <person name="Tiffin H."/>
            <person name="Waite C.N."/>
            <person name="Davies K.M."/>
            <person name="Grierson E.P."/>
            <person name="Laing W.A."/>
            <person name="Kirk R."/>
            <person name="Chen X."/>
            <person name="Wood M."/>
            <person name="Montefiori M."/>
            <person name="Brummell D.A."/>
            <person name="Schwinn K.E."/>
            <person name="Catanach A."/>
            <person name="Fullerton C."/>
            <person name="Li D."/>
            <person name="Meiyalaghan S."/>
            <person name="Nieuwenhuizen N."/>
            <person name="Read N."/>
            <person name="Prakash R."/>
            <person name="Hunter D."/>
            <person name="Zhang H."/>
            <person name="McKenzie M."/>
            <person name="Knabel M."/>
            <person name="Harris A."/>
            <person name="Allan A.C."/>
            <person name="Gleave A."/>
            <person name="Chen A."/>
            <person name="Janssen B.J."/>
            <person name="Plunkett B."/>
            <person name="Ampomah-Dwamena C."/>
            <person name="Voogd C."/>
            <person name="Leif D."/>
            <person name="Lafferty D."/>
            <person name="Souleyre E.J.F."/>
            <person name="Varkonyi-Gasic E."/>
            <person name="Gambi F."/>
            <person name="Hanley J."/>
            <person name="Yao J.L."/>
            <person name="Cheung J."/>
            <person name="David K.M."/>
            <person name="Warren B."/>
            <person name="Marsh K."/>
            <person name="Snowden K.C."/>
            <person name="Lin-Wang K."/>
            <person name="Brian L."/>
            <person name="Martinez-Sanchez M."/>
            <person name="Wang M."/>
            <person name="Ileperuma N."/>
            <person name="Macnee N."/>
            <person name="Campin R."/>
            <person name="McAtee P."/>
            <person name="Drummond R.S.M."/>
            <person name="Espley R.V."/>
            <person name="Ireland H.S."/>
            <person name="Wu R."/>
            <person name="Atkinson R.G."/>
            <person name="Karunairetnam S."/>
            <person name="Bulley S."/>
            <person name="Chunkath S."/>
            <person name="Hanley Z."/>
            <person name="Storey R."/>
            <person name="Thrimawithana A.H."/>
            <person name="Thomson S."/>
            <person name="David C."/>
            <person name="Testolin R."/>
            <person name="Huang H."/>
            <person name="Hellens R.P."/>
            <person name="Schaffer R.J."/>
        </authorList>
    </citation>
    <scope>NUCLEOTIDE SEQUENCE [LARGE SCALE GENOMIC DNA]</scope>
    <source>
        <strain evidence="14">cv. Red5</strain>
    </source>
</reference>
<evidence type="ECO:0000313" key="13">
    <source>
        <dbReference type="EMBL" id="PSS14600.1"/>
    </source>
</evidence>
<keyword evidence="14" id="KW-1185">Reference proteome</keyword>
<evidence type="ECO:0000256" key="1">
    <source>
        <dbReference type="ARBA" id="ARBA00004162"/>
    </source>
</evidence>
<evidence type="ECO:0000256" key="8">
    <source>
        <dbReference type="PROSITE-ProRule" id="PRU00285"/>
    </source>
</evidence>
<evidence type="ECO:0000313" key="14">
    <source>
        <dbReference type="Proteomes" id="UP000241394"/>
    </source>
</evidence>
<dbReference type="GO" id="GO:0005886">
    <property type="term" value="C:plasma membrane"/>
    <property type="evidence" value="ECO:0007669"/>
    <property type="project" value="UniProtKB-SubCell"/>
</dbReference>
<keyword evidence="3 11" id="KW-0812">Transmembrane</keyword>
<evidence type="ECO:0000256" key="4">
    <source>
        <dbReference type="ARBA" id="ARBA00022737"/>
    </source>
</evidence>
<keyword evidence="5" id="KW-0611">Plant defense</keyword>
<evidence type="ECO:0000256" key="7">
    <source>
        <dbReference type="ARBA" id="ARBA00023136"/>
    </source>
</evidence>
<dbReference type="OrthoDB" id="1431247at2759"/>
<dbReference type="Pfam" id="PF00011">
    <property type="entry name" value="HSP20"/>
    <property type="match status" value="1"/>
</dbReference>
<dbReference type="STRING" id="1590841.A0A2R6QU08"/>
<dbReference type="InParanoid" id="A0A2R6QU08"/>
<dbReference type="SUPFAM" id="SSF49764">
    <property type="entry name" value="HSP20-like chaperones"/>
    <property type="match status" value="1"/>
</dbReference>
<dbReference type="AlphaFoldDB" id="A0A2R6QU08"/>
<feature type="compositionally biased region" description="Basic and acidic residues" evidence="10">
    <location>
        <begin position="107"/>
        <end position="139"/>
    </location>
</feature>
<feature type="compositionally biased region" description="Basic and acidic residues" evidence="10">
    <location>
        <begin position="209"/>
        <end position="231"/>
    </location>
</feature>
<sequence length="297" mass="33067">MATRQQTSGVVQNLPRPVYEDLRPTSEWKHEEQSDLLLVHLPGFVKEQLKVTLEGMHTLKIHGERVVGVNTWSRFQEEFRIPEDCDMRGIRGKFELGTLTITMPKKSGPEEAAKTTHEAPRSQDTADKPRHDKVQEDTNPKANPASDATRKVDDKSVVQPPIQQETASATKHGKGQDNDKMTSTTSEGKHKDEKGLEKPKMPEIASGKTTEKEKEGSGKGKESIETVKKEKEEEEESEGTAWDGGGKLEKYKKAMHGLVSLKEERDLVVNMGAAILVMVALGAYISYTWAYSGEADR</sequence>
<comment type="similarity">
    <text evidence="8 9">Belongs to the small heat shock protein (HSP20) family.</text>
</comment>
<dbReference type="PROSITE" id="PS01031">
    <property type="entry name" value="SHSP"/>
    <property type="match status" value="1"/>
</dbReference>
<dbReference type="EMBL" id="NKQK01000013">
    <property type="protein sequence ID" value="PSS14600.1"/>
    <property type="molecule type" value="Genomic_DNA"/>
</dbReference>
<evidence type="ECO:0000256" key="10">
    <source>
        <dbReference type="SAM" id="MobiDB-lite"/>
    </source>
</evidence>
<feature type="region of interest" description="Disordered" evidence="10">
    <location>
        <begin position="100"/>
        <end position="246"/>
    </location>
</feature>
<evidence type="ECO:0000259" key="12">
    <source>
        <dbReference type="PROSITE" id="PS01031"/>
    </source>
</evidence>
<keyword evidence="4" id="KW-0677">Repeat</keyword>
<feature type="domain" description="SHSP" evidence="12">
    <location>
        <begin position="17"/>
        <end position="122"/>
    </location>
</feature>
<dbReference type="FunCoup" id="A0A2R6QU08">
    <property type="interactions" value="140"/>
</dbReference>
<organism evidence="13 14">
    <name type="scientific">Actinidia chinensis var. chinensis</name>
    <name type="common">Chinese soft-hair kiwi</name>
    <dbReference type="NCBI Taxonomy" id="1590841"/>
    <lineage>
        <taxon>Eukaryota</taxon>
        <taxon>Viridiplantae</taxon>
        <taxon>Streptophyta</taxon>
        <taxon>Embryophyta</taxon>
        <taxon>Tracheophyta</taxon>
        <taxon>Spermatophyta</taxon>
        <taxon>Magnoliopsida</taxon>
        <taxon>eudicotyledons</taxon>
        <taxon>Gunneridae</taxon>
        <taxon>Pentapetalae</taxon>
        <taxon>asterids</taxon>
        <taxon>Ericales</taxon>
        <taxon>Actinidiaceae</taxon>
        <taxon>Actinidia</taxon>
    </lineage>
</organism>